<dbReference type="SUPFAM" id="SSF46689">
    <property type="entry name" value="Homeodomain-like"/>
    <property type="match status" value="1"/>
</dbReference>
<protein>
    <submittedName>
        <fullName evidence="4">TetR family transcriptional regulator</fullName>
    </submittedName>
</protein>
<evidence type="ECO:0000256" key="1">
    <source>
        <dbReference type="ARBA" id="ARBA00023125"/>
    </source>
</evidence>
<comment type="caution">
    <text evidence="4">The sequence shown here is derived from an EMBL/GenBank/DDBJ whole genome shotgun (WGS) entry which is preliminary data.</text>
</comment>
<dbReference type="InterPro" id="IPR001647">
    <property type="entry name" value="HTH_TetR"/>
</dbReference>
<dbReference type="EMBL" id="JAAIIF010000013">
    <property type="protein sequence ID" value="NMM96683.1"/>
    <property type="molecule type" value="Genomic_DNA"/>
</dbReference>
<dbReference type="PROSITE" id="PS50977">
    <property type="entry name" value="HTH_TETR_2"/>
    <property type="match status" value="1"/>
</dbReference>
<keyword evidence="1 2" id="KW-0238">DNA-binding</keyword>
<dbReference type="Pfam" id="PF00440">
    <property type="entry name" value="TetR_N"/>
    <property type="match status" value="1"/>
</dbReference>
<feature type="domain" description="HTH tetR-type" evidence="3">
    <location>
        <begin position="3"/>
        <end position="63"/>
    </location>
</feature>
<dbReference type="RefSeq" id="WP_169080589.1">
    <property type="nucleotide sequence ID" value="NZ_JAAIIF010000013.1"/>
</dbReference>
<dbReference type="InterPro" id="IPR039532">
    <property type="entry name" value="TetR_C_Firmicutes"/>
</dbReference>
<sequence length="184" mass="21204">MASTTKRALESSLKKLLLEKPLNKITVTDICEDCGISRMTFYYHFQDIYDLVEWSCQEDAGKALAGNRTVDTWQKGLLSIFNVVRENKPFVMNVYHCVSRERVERYLYDITYDLLLSVVDEKAEGLQVRDEDKQFVAGFFRYAFVGVMLEWVAGDMKGDPEKIVGKIDTMIQGDFRAALERFAI</sequence>
<keyword evidence="5" id="KW-1185">Reference proteome</keyword>
<dbReference type="GO" id="GO:0003677">
    <property type="term" value="F:DNA binding"/>
    <property type="evidence" value="ECO:0007669"/>
    <property type="project" value="UniProtKB-UniRule"/>
</dbReference>
<proteinExistence type="predicted"/>
<evidence type="ECO:0000256" key="2">
    <source>
        <dbReference type="PROSITE-ProRule" id="PRU00335"/>
    </source>
</evidence>
<dbReference type="Proteomes" id="UP000529710">
    <property type="component" value="Unassembled WGS sequence"/>
</dbReference>
<accession>A0A7Y0EUM9</accession>
<evidence type="ECO:0000313" key="4">
    <source>
        <dbReference type="EMBL" id="NMM96683.1"/>
    </source>
</evidence>
<dbReference type="PANTHER" id="PTHR43479:SF7">
    <property type="entry name" value="TETR-FAMILY TRANSCRIPTIONAL REGULATOR"/>
    <property type="match status" value="1"/>
</dbReference>
<dbReference type="Pfam" id="PF14278">
    <property type="entry name" value="TetR_C_8"/>
    <property type="match status" value="1"/>
</dbReference>
<dbReference type="Gene3D" id="1.10.357.10">
    <property type="entry name" value="Tetracycline Repressor, domain 2"/>
    <property type="match status" value="1"/>
</dbReference>
<dbReference type="AlphaFoldDB" id="A0A7Y0EUM9"/>
<organism evidence="4 5">
    <name type="scientific">Bifidobacterium erythrocebi</name>
    <dbReference type="NCBI Taxonomy" id="2675325"/>
    <lineage>
        <taxon>Bacteria</taxon>
        <taxon>Bacillati</taxon>
        <taxon>Actinomycetota</taxon>
        <taxon>Actinomycetes</taxon>
        <taxon>Bifidobacteriales</taxon>
        <taxon>Bifidobacteriaceae</taxon>
        <taxon>Bifidobacterium</taxon>
    </lineage>
</organism>
<name>A0A7Y0EUM9_9BIFI</name>
<feature type="DNA-binding region" description="H-T-H motif" evidence="2">
    <location>
        <begin position="26"/>
        <end position="45"/>
    </location>
</feature>
<dbReference type="PANTHER" id="PTHR43479">
    <property type="entry name" value="ACREF/ENVCD OPERON REPRESSOR-RELATED"/>
    <property type="match status" value="1"/>
</dbReference>
<evidence type="ECO:0000259" key="3">
    <source>
        <dbReference type="PROSITE" id="PS50977"/>
    </source>
</evidence>
<dbReference type="InterPro" id="IPR050624">
    <property type="entry name" value="HTH-type_Tx_Regulator"/>
</dbReference>
<dbReference type="InterPro" id="IPR009057">
    <property type="entry name" value="Homeodomain-like_sf"/>
</dbReference>
<gene>
    <name evidence="4" type="ORF">G1C98_1419</name>
</gene>
<reference evidence="4 5" key="1">
    <citation type="submission" date="2020-02" db="EMBL/GenBank/DDBJ databases">
        <title>Characterization of phylogenetic diversity of novel bifidobacterial species isolated in Czech ZOOs.</title>
        <authorList>
            <person name="Lugli G.A."/>
            <person name="Vera N.B."/>
            <person name="Ventura M."/>
        </authorList>
    </citation>
    <scope>NUCLEOTIDE SEQUENCE [LARGE SCALE GENOMIC DNA]</scope>
    <source>
        <strain evidence="4 5">DSM 109960</strain>
    </source>
</reference>
<evidence type="ECO:0000313" key="5">
    <source>
        <dbReference type="Proteomes" id="UP000529710"/>
    </source>
</evidence>